<keyword evidence="1 3" id="KW-0378">Hydrolase</keyword>
<keyword evidence="4" id="KW-1185">Reference proteome</keyword>
<dbReference type="PANTHER" id="PTHR43736">
    <property type="entry name" value="ADP-RIBOSE PYROPHOSPHATASE"/>
    <property type="match status" value="1"/>
</dbReference>
<dbReference type="OrthoDB" id="25379at2157"/>
<dbReference type="PROSITE" id="PS51462">
    <property type="entry name" value="NUDIX"/>
    <property type="match status" value="1"/>
</dbReference>
<dbReference type="AlphaFoldDB" id="A0A328PAS1"/>
<sequence length="128" mass="14395">MVSLCLLAVRALIKDNGKILIIKRSPSCKTNPLKWELPGGKVNLGEPIEEALKREVKEETGLDITPNGILGVAEQELGIFKAINIIIECSANGRLRLSGEHEAYAWVEPEDLRYYELTDWFQNFLSKL</sequence>
<evidence type="ECO:0000256" key="1">
    <source>
        <dbReference type="ARBA" id="ARBA00022801"/>
    </source>
</evidence>
<dbReference type="RefSeq" id="WP_112093228.1">
    <property type="nucleotide sequence ID" value="NZ_QLOE01000001.1"/>
</dbReference>
<dbReference type="Proteomes" id="UP000249782">
    <property type="component" value="Unassembled WGS sequence"/>
</dbReference>
<dbReference type="EMBL" id="QLOE01000001">
    <property type="protein sequence ID" value="RAO79918.1"/>
    <property type="molecule type" value="Genomic_DNA"/>
</dbReference>
<gene>
    <name evidence="3" type="ORF">DPC56_01170</name>
</gene>
<protein>
    <submittedName>
        <fullName evidence="3">NUDIX hydrolase</fullName>
    </submittedName>
</protein>
<dbReference type="PROSITE" id="PS00893">
    <property type="entry name" value="NUDIX_BOX"/>
    <property type="match status" value="1"/>
</dbReference>
<comment type="caution">
    <text evidence="3">The sequence shown here is derived from an EMBL/GenBank/DDBJ whole genome shotgun (WGS) entry which is preliminary data.</text>
</comment>
<dbReference type="Gene3D" id="3.90.79.10">
    <property type="entry name" value="Nucleoside Triphosphate Pyrophosphohydrolase"/>
    <property type="match status" value="1"/>
</dbReference>
<reference evidence="3 4" key="1">
    <citation type="submission" date="2018-06" db="EMBL/GenBank/DDBJ databases">
        <title>Draft genome sequence of hyperthermophilic methanogen Methanothermobacter tenebrarum sp. MCM-B 1447.</title>
        <authorList>
            <person name="Pore S.D."/>
            <person name="Dagar S."/>
            <person name="Dhakephalkar P.K."/>
        </authorList>
    </citation>
    <scope>NUCLEOTIDE SEQUENCE [LARGE SCALE GENOMIC DNA]</scope>
    <source>
        <strain evidence="3 4">MCM B 1447</strain>
    </source>
</reference>
<dbReference type="SUPFAM" id="SSF55811">
    <property type="entry name" value="Nudix"/>
    <property type="match status" value="1"/>
</dbReference>
<organism evidence="3 4">
    <name type="scientific">Methanothermobacter tenebrarum</name>
    <dbReference type="NCBI Taxonomy" id="680118"/>
    <lineage>
        <taxon>Archaea</taxon>
        <taxon>Methanobacteriati</taxon>
        <taxon>Methanobacteriota</taxon>
        <taxon>Methanomada group</taxon>
        <taxon>Methanobacteria</taxon>
        <taxon>Methanobacteriales</taxon>
        <taxon>Methanobacteriaceae</taxon>
        <taxon>Methanothermobacter</taxon>
    </lineage>
</organism>
<dbReference type="InterPro" id="IPR020476">
    <property type="entry name" value="Nudix_hydrolase"/>
</dbReference>
<proteinExistence type="predicted"/>
<dbReference type="GO" id="GO:0016787">
    <property type="term" value="F:hydrolase activity"/>
    <property type="evidence" value="ECO:0007669"/>
    <property type="project" value="UniProtKB-KW"/>
</dbReference>
<dbReference type="InterPro" id="IPR000086">
    <property type="entry name" value="NUDIX_hydrolase_dom"/>
</dbReference>
<dbReference type="PRINTS" id="PR00502">
    <property type="entry name" value="NUDIXFAMILY"/>
</dbReference>
<dbReference type="Pfam" id="PF00293">
    <property type="entry name" value="NUDIX"/>
    <property type="match status" value="1"/>
</dbReference>
<dbReference type="PANTHER" id="PTHR43736:SF1">
    <property type="entry name" value="DIHYDRONEOPTERIN TRIPHOSPHATE DIPHOSPHATASE"/>
    <property type="match status" value="1"/>
</dbReference>
<accession>A0A328PAS1</accession>
<evidence type="ECO:0000313" key="3">
    <source>
        <dbReference type="EMBL" id="RAO79918.1"/>
    </source>
</evidence>
<feature type="domain" description="Nudix hydrolase" evidence="2">
    <location>
        <begin position="1"/>
        <end position="128"/>
    </location>
</feature>
<evidence type="ECO:0000259" key="2">
    <source>
        <dbReference type="PROSITE" id="PS51462"/>
    </source>
</evidence>
<name>A0A328PAS1_9EURY</name>
<dbReference type="InterPro" id="IPR020084">
    <property type="entry name" value="NUDIX_hydrolase_CS"/>
</dbReference>
<evidence type="ECO:0000313" key="4">
    <source>
        <dbReference type="Proteomes" id="UP000249782"/>
    </source>
</evidence>
<dbReference type="CDD" id="cd04699">
    <property type="entry name" value="NUDIX_MutT_Nudt1"/>
    <property type="match status" value="1"/>
</dbReference>
<dbReference type="InterPro" id="IPR015797">
    <property type="entry name" value="NUDIX_hydrolase-like_dom_sf"/>
</dbReference>